<feature type="domain" description="LysM" evidence="3">
    <location>
        <begin position="333"/>
        <end position="378"/>
    </location>
</feature>
<dbReference type="Pfam" id="PF01464">
    <property type="entry name" value="SLT"/>
    <property type="match status" value="1"/>
</dbReference>
<feature type="region of interest" description="Disordered" evidence="1">
    <location>
        <begin position="460"/>
        <end position="554"/>
    </location>
</feature>
<sequence length="692" mass="79075">MKLLNWTLLLLFISLSTRISAQKVPTYMDFADIKLKITEAAKREIQKDVDMLTRSPKYFGIKVDRANLYFPIIERIFREQGLPDDFKYLVLQESALIPDAVSSSNAIGFWQFKKAAAKEVGLRVDGVVDERMNIVSASRGAAKYLKKYNTLFFNNWLYTLQSYNVGPGGALRSLDKKKYGAKRMIIDKKTHWYVKKYLSHKVAFESAVNHRNASRKLAELTNNSVSNLRDINRKYGVDVDVLKNYNKWLKGRKIPDDKTYTVVIPVDNSANKQLLALVNSKKPKAAAKPKKFEKKEPEITVKTVAYNAGSGFPEIEKKVIKKSGLSYTKINGLPGMVANEQASISSLAERGGISTKKFRAYNDLSSFDRIIPGQVYYFKRKKTKARIHYYGAKRNESLWSISQKFGIRLDKLLLKNRMLTENDLTPGRVLWLRFIRPEEEPIEFIELPDQKPDKIIIAKNTTHEKELTPPKKEEQQKEDEKNLATEESAGTIDKPENTDNNATALDSEDIWEDPEENEKWLNEDINSNENGQISSQEEPQLNIIDRKNPSPPDEFTVDENPRFINTATPSATIVNGKKIHVIKQGETLFSIARTYNITVDDLKNWNNLEDMGNIKFDQQLIVGLVENVNDHVQISPSQPKSQSILLHEVEEGDTIFSISRSYNMPIQKIMELNQKTDYNIAIGEKLKVVKTK</sequence>
<gene>
    <name evidence="4" type="ORF">QQ020_25015</name>
</gene>
<evidence type="ECO:0000256" key="1">
    <source>
        <dbReference type="SAM" id="MobiDB-lite"/>
    </source>
</evidence>
<feature type="compositionally biased region" description="Acidic residues" evidence="1">
    <location>
        <begin position="506"/>
        <end position="516"/>
    </location>
</feature>
<dbReference type="SUPFAM" id="SSF53955">
    <property type="entry name" value="Lysozyme-like"/>
    <property type="match status" value="1"/>
</dbReference>
<protein>
    <submittedName>
        <fullName evidence="4">LysM peptidoglycan-binding domain-containing protein</fullName>
    </submittedName>
</protein>
<dbReference type="Proteomes" id="UP001172083">
    <property type="component" value="Unassembled WGS sequence"/>
</dbReference>
<keyword evidence="5" id="KW-1185">Reference proteome</keyword>
<dbReference type="InterPro" id="IPR008258">
    <property type="entry name" value="Transglycosylase_SLT_dom_1"/>
</dbReference>
<dbReference type="InterPro" id="IPR018392">
    <property type="entry name" value="LysM"/>
</dbReference>
<dbReference type="SUPFAM" id="SSF54106">
    <property type="entry name" value="LysM domain"/>
    <property type="match status" value="3"/>
</dbReference>
<evidence type="ECO:0000313" key="4">
    <source>
        <dbReference type="EMBL" id="MDN5215364.1"/>
    </source>
</evidence>
<feature type="domain" description="LysM" evidence="3">
    <location>
        <begin position="388"/>
        <end position="432"/>
    </location>
</feature>
<feature type="compositionally biased region" description="Polar residues" evidence="1">
    <location>
        <begin position="524"/>
        <end position="539"/>
    </location>
</feature>
<feature type="compositionally biased region" description="Basic and acidic residues" evidence="1">
    <location>
        <begin position="460"/>
        <end position="484"/>
    </location>
</feature>
<dbReference type="PANTHER" id="PTHR33734:SF22">
    <property type="entry name" value="MEMBRANE-BOUND LYTIC MUREIN TRANSGLYCOSYLASE D"/>
    <property type="match status" value="1"/>
</dbReference>
<evidence type="ECO:0000313" key="5">
    <source>
        <dbReference type="Proteomes" id="UP001172083"/>
    </source>
</evidence>
<dbReference type="PROSITE" id="PS51782">
    <property type="entry name" value="LYSM"/>
    <property type="match status" value="4"/>
</dbReference>
<dbReference type="Pfam" id="PF01476">
    <property type="entry name" value="LysM"/>
    <property type="match status" value="4"/>
</dbReference>
<name>A0ABT8LC66_9BACT</name>
<accession>A0ABT8LC66</accession>
<dbReference type="CDD" id="cd00118">
    <property type="entry name" value="LysM"/>
    <property type="match status" value="1"/>
</dbReference>
<proteinExistence type="predicted"/>
<evidence type="ECO:0000259" key="3">
    <source>
        <dbReference type="PROSITE" id="PS51782"/>
    </source>
</evidence>
<dbReference type="InterPro" id="IPR036779">
    <property type="entry name" value="LysM_dom_sf"/>
</dbReference>
<feature type="signal peptide" evidence="2">
    <location>
        <begin position="1"/>
        <end position="21"/>
    </location>
</feature>
<organism evidence="4 5">
    <name type="scientific">Agaribacillus aureus</name>
    <dbReference type="NCBI Taxonomy" id="3051825"/>
    <lineage>
        <taxon>Bacteria</taxon>
        <taxon>Pseudomonadati</taxon>
        <taxon>Bacteroidota</taxon>
        <taxon>Cytophagia</taxon>
        <taxon>Cytophagales</taxon>
        <taxon>Splendidivirgaceae</taxon>
        <taxon>Agaribacillus</taxon>
    </lineage>
</organism>
<comment type="caution">
    <text evidence="4">The sequence shown here is derived from an EMBL/GenBank/DDBJ whole genome shotgun (WGS) entry which is preliminary data.</text>
</comment>
<dbReference type="Gene3D" id="3.10.350.10">
    <property type="entry name" value="LysM domain"/>
    <property type="match status" value="3"/>
</dbReference>
<dbReference type="CDD" id="cd16894">
    <property type="entry name" value="MltD-like"/>
    <property type="match status" value="1"/>
</dbReference>
<feature type="domain" description="LysM" evidence="3">
    <location>
        <begin position="578"/>
        <end position="622"/>
    </location>
</feature>
<reference evidence="4" key="1">
    <citation type="submission" date="2023-06" db="EMBL/GenBank/DDBJ databases">
        <title>Genomic of Agaribacillus aureum.</title>
        <authorList>
            <person name="Wang G."/>
        </authorList>
    </citation>
    <scope>NUCLEOTIDE SEQUENCE</scope>
    <source>
        <strain evidence="4">BMA12</strain>
    </source>
</reference>
<feature type="domain" description="LysM" evidence="3">
    <location>
        <begin position="645"/>
        <end position="688"/>
    </location>
</feature>
<evidence type="ECO:0000256" key="2">
    <source>
        <dbReference type="SAM" id="SignalP"/>
    </source>
</evidence>
<dbReference type="PANTHER" id="PTHR33734">
    <property type="entry name" value="LYSM DOMAIN-CONTAINING GPI-ANCHORED PROTEIN 2"/>
    <property type="match status" value="1"/>
</dbReference>
<dbReference type="EMBL" id="JAUJEB010000006">
    <property type="protein sequence ID" value="MDN5215364.1"/>
    <property type="molecule type" value="Genomic_DNA"/>
</dbReference>
<dbReference type="RefSeq" id="WP_346760699.1">
    <property type="nucleotide sequence ID" value="NZ_JAUJEB010000006.1"/>
</dbReference>
<feature type="chain" id="PRO_5047335226" evidence="2">
    <location>
        <begin position="22"/>
        <end position="692"/>
    </location>
</feature>
<dbReference type="InterPro" id="IPR023346">
    <property type="entry name" value="Lysozyme-like_dom_sf"/>
</dbReference>
<dbReference type="Gene3D" id="1.10.530.10">
    <property type="match status" value="1"/>
</dbReference>
<dbReference type="SMART" id="SM00257">
    <property type="entry name" value="LysM"/>
    <property type="match status" value="4"/>
</dbReference>
<keyword evidence="2" id="KW-0732">Signal</keyword>